<evidence type="ECO:0000313" key="1">
    <source>
        <dbReference type="EMBL" id="MFB9445251.1"/>
    </source>
</evidence>
<dbReference type="EMBL" id="JBHMCA010000042">
    <property type="protein sequence ID" value="MFB9445251.1"/>
    <property type="molecule type" value="Genomic_DNA"/>
</dbReference>
<reference evidence="1 2" key="1">
    <citation type="submission" date="2024-09" db="EMBL/GenBank/DDBJ databases">
        <authorList>
            <person name="Sun Q."/>
            <person name="Mori K."/>
        </authorList>
    </citation>
    <scope>NUCLEOTIDE SEQUENCE [LARGE SCALE GENOMIC DNA]</scope>
    <source>
        <strain evidence="1 2">JCM 3307</strain>
    </source>
</reference>
<dbReference type="RefSeq" id="WP_223103392.1">
    <property type="nucleotide sequence ID" value="NZ_CP061913.1"/>
</dbReference>
<sequence>MQADEPAVAEMESATADLLRLAFVEIRFLTEDRHEDQSPEAVIRRRKRVNAIADICHNLPGLLAPDRRARLADGLRSLWNTANAVQRRWLVGNWDHLAYDHRWLTASTPDATAGTAAE</sequence>
<organism evidence="1 2">
    <name type="scientific">Dactylosporangium vinaceum</name>
    <dbReference type="NCBI Taxonomy" id="53362"/>
    <lineage>
        <taxon>Bacteria</taxon>
        <taxon>Bacillati</taxon>
        <taxon>Actinomycetota</taxon>
        <taxon>Actinomycetes</taxon>
        <taxon>Micromonosporales</taxon>
        <taxon>Micromonosporaceae</taxon>
        <taxon>Dactylosporangium</taxon>
    </lineage>
</organism>
<keyword evidence="2" id="KW-1185">Reference proteome</keyword>
<comment type="caution">
    <text evidence="1">The sequence shown here is derived from an EMBL/GenBank/DDBJ whole genome shotgun (WGS) entry which is preliminary data.</text>
</comment>
<evidence type="ECO:0000313" key="2">
    <source>
        <dbReference type="Proteomes" id="UP001589608"/>
    </source>
</evidence>
<name>A0ABV5M8V1_9ACTN</name>
<dbReference type="Proteomes" id="UP001589608">
    <property type="component" value="Unassembled WGS sequence"/>
</dbReference>
<proteinExistence type="predicted"/>
<accession>A0ABV5M8V1</accession>
<gene>
    <name evidence="1" type="ORF">ACFFTR_19425</name>
</gene>
<protein>
    <submittedName>
        <fullName evidence="1">Uncharacterized protein</fullName>
    </submittedName>
</protein>